<organism evidence="1 2">
    <name type="scientific">Dioscorea alata</name>
    <name type="common">Purple yam</name>
    <dbReference type="NCBI Taxonomy" id="55571"/>
    <lineage>
        <taxon>Eukaryota</taxon>
        <taxon>Viridiplantae</taxon>
        <taxon>Streptophyta</taxon>
        <taxon>Embryophyta</taxon>
        <taxon>Tracheophyta</taxon>
        <taxon>Spermatophyta</taxon>
        <taxon>Magnoliopsida</taxon>
        <taxon>Liliopsida</taxon>
        <taxon>Dioscoreales</taxon>
        <taxon>Dioscoreaceae</taxon>
        <taxon>Dioscorea</taxon>
    </lineage>
</organism>
<keyword evidence="2" id="KW-1185">Reference proteome</keyword>
<dbReference type="EMBL" id="CM037013">
    <property type="protein sequence ID" value="KAH7689490.1"/>
    <property type="molecule type" value="Genomic_DNA"/>
</dbReference>
<evidence type="ECO:0000313" key="2">
    <source>
        <dbReference type="Proteomes" id="UP000827976"/>
    </source>
</evidence>
<comment type="caution">
    <text evidence="1">The sequence shown here is derived from an EMBL/GenBank/DDBJ whole genome shotgun (WGS) entry which is preliminary data.</text>
</comment>
<evidence type="ECO:0000313" key="1">
    <source>
        <dbReference type="EMBL" id="KAH7689490.1"/>
    </source>
</evidence>
<sequence>MGAAPDWRAEMDETHLMGALGDSKCWPPGFRFHPTDEELVLYYLKRKICGRRIKPPMIGDVDVYKHEPWELPEKSVLRSGDKQWYFFTPRDRKYPNGSRSNRATNRGYWKATGKDRTISQNSKPVGNKKTLVYYQGRAPKGQRTDWVMHEYAMEEQALVGFINVQDCYALYKVFRKSGPGPKNGEQYGAPFIEEEWHDDETADECVNSLIDWEPPLLEHGNCDSTQAVSTNVLPINNLEHLLLQMSDQLDTDPQLHEGSAYVSEFVVETEIGSIVDTDTWCEPSVVETSSQNADSISTCYQPTERPKELSFTRSSGQGQLQAIEEFLEINDINNSESINRAADCTGNQNPGHNITDEYFDASMFLAEVMASLDETTSGGTYSYFVDFEDETQFHHPHITSDLWTHDQNFTVPTSAEPHQVAMESPSSVYASTVSNSIEQPLGQVTQELGVSTSWFGSKISAFLDSVPSSPAFASENTLINRALERMSSFGAVQSRNLEQNAQTGRDASAERRRGGLGGGFLFISLLGGLGAIFWVLIIGAVVKLFKGLWGRFIAS</sequence>
<accession>A0ACB7WMN6</accession>
<gene>
    <name evidence="1" type="ORF">IHE45_03G102000</name>
</gene>
<dbReference type="Proteomes" id="UP000827976">
    <property type="component" value="Chromosome 3"/>
</dbReference>
<proteinExistence type="predicted"/>
<name>A0ACB7WMN6_DIOAL</name>
<protein>
    <submittedName>
        <fullName evidence="1">NAC domain-containing protein</fullName>
    </submittedName>
</protein>
<reference evidence="2" key="1">
    <citation type="journal article" date="2022" name="Nat. Commun.">
        <title>Chromosome evolution and the genetic basis of agronomically important traits in greater yam.</title>
        <authorList>
            <person name="Bredeson J.V."/>
            <person name="Lyons J.B."/>
            <person name="Oniyinde I.O."/>
            <person name="Okereke N.R."/>
            <person name="Kolade O."/>
            <person name="Nnabue I."/>
            <person name="Nwadili C.O."/>
            <person name="Hribova E."/>
            <person name="Parker M."/>
            <person name="Nwogha J."/>
            <person name="Shu S."/>
            <person name="Carlson J."/>
            <person name="Kariba R."/>
            <person name="Muthemba S."/>
            <person name="Knop K."/>
            <person name="Barton G.J."/>
            <person name="Sherwood A.V."/>
            <person name="Lopez-Montes A."/>
            <person name="Asiedu R."/>
            <person name="Jamnadass R."/>
            <person name="Muchugi A."/>
            <person name="Goodstein D."/>
            <person name="Egesi C.N."/>
            <person name="Featherston J."/>
            <person name="Asfaw A."/>
            <person name="Simpson G.G."/>
            <person name="Dolezel J."/>
            <person name="Hendre P.S."/>
            <person name="Van Deynze A."/>
            <person name="Kumar P.L."/>
            <person name="Obidiegwu J.E."/>
            <person name="Bhattacharjee R."/>
            <person name="Rokhsar D.S."/>
        </authorList>
    </citation>
    <scope>NUCLEOTIDE SEQUENCE [LARGE SCALE GENOMIC DNA]</scope>
    <source>
        <strain evidence="2">cv. TDa95/00328</strain>
    </source>
</reference>